<evidence type="ECO:0000256" key="1">
    <source>
        <dbReference type="SAM" id="SignalP"/>
    </source>
</evidence>
<organism evidence="2 3">
    <name type="scientific">Leucothrix pacifica</name>
    <dbReference type="NCBI Taxonomy" id="1247513"/>
    <lineage>
        <taxon>Bacteria</taxon>
        <taxon>Pseudomonadati</taxon>
        <taxon>Pseudomonadota</taxon>
        <taxon>Gammaproteobacteria</taxon>
        <taxon>Thiotrichales</taxon>
        <taxon>Thiotrichaceae</taxon>
        <taxon>Leucothrix</taxon>
    </lineage>
</organism>
<keyword evidence="3" id="KW-1185">Reference proteome</keyword>
<feature type="chain" id="PRO_5016340828" evidence="1">
    <location>
        <begin position="26"/>
        <end position="238"/>
    </location>
</feature>
<sequence>MPTRWRRYLLPLTLLSILLPVTAHATTPQWDHKWRCGKEIQIKKSHIQYLKRKKLIQAYRLNGKALPLLMSEDYAGSGLILYTRLNHRWRAYPIANASISMGVYSTASHFRIAIFGMSRYHRLSMVNIKNQLRHVSCNILPLPNEIKSEDTQFLSIQDFNVLPSGTGQLLGASYDFNKAESSKLRWFRYHTHNWGYRWDKPGPIRAPKKGTKLKGSFYRTQMFPAPDWLTNSLFKQAR</sequence>
<dbReference type="AlphaFoldDB" id="A0A317CGW8"/>
<accession>A0A317CGW8</accession>
<dbReference type="RefSeq" id="WP_109837406.1">
    <property type="nucleotide sequence ID" value="NZ_QGKM01000022.1"/>
</dbReference>
<protein>
    <submittedName>
        <fullName evidence="2">Uncharacterized protein</fullName>
    </submittedName>
</protein>
<comment type="caution">
    <text evidence="2">The sequence shown here is derived from an EMBL/GenBank/DDBJ whole genome shotgun (WGS) entry which is preliminary data.</text>
</comment>
<feature type="signal peptide" evidence="1">
    <location>
        <begin position="1"/>
        <end position="25"/>
    </location>
</feature>
<dbReference type="Proteomes" id="UP000245539">
    <property type="component" value="Unassembled WGS sequence"/>
</dbReference>
<reference evidence="2 3" key="1">
    <citation type="submission" date="2018-05" db="EMBL/GenBank/DDBJ databases">
        <title>Leucothrix arctica sp. nov., isolated from Arctic seawater.</title>
        <authorList>
            <person name="Choi A."/>
            <person name="Baek K."/>
        </authorList>
    </citation>
    <scope>NUCLEOTIDE SEQUENCE [LARGE SCALE GENOMIC DNA]</scope>
    <source>
        <strain evidence="2 3">JCM 18388</strain>
    </source>
</reference>
<evidence type="ECO:0000313" key="2">
    <source>
        <dbReference type="EMBL" id="PWQ97805.1"/>
    </source>
</evidence>
<gene>
    <name evidence="2" type="ORF">DKW60_09435</name>
</gene>
<name>A0A317CGW8_9GAMM</name>
<evidence type="ECO:0000313" key="3">
    <source>
        <dbReference type="Proteomes" id="UP000245539"/>
    </source>
</evidence>
<dbReference type="OrthoDB" id="5622719at2"/>
<proteinExistence type="predicted"/>
<keyword evidence="1" id="KW-0732">Signal</keyword>
<dbReference type="EMBL" id="QGKM01000022">
    <property type="protein sequence ID" value="PWQ97805.1"/>
    <property type="molecule type" value="Genomic_DNA"/>
</dbReference>